<protein>
    <submittedName>
        <fullName evidence="2">Uncharacterized protein</fullName>
    </submittedName>
</protein>
<dbReference type="Pfam" id="PF19578">
    <property type="entry name" value="DUF6090"/>
    <property type="match status" value="1"/>
</dbReference>
<sequence>MKYAIGEIVLVVIGILIALQINEWNNERNRKKTEKIIIEQLKADLKKSITELEEVKVFSNESARASAIVCHAFWKEGTPHDSIYKYLRRPRGNTVASPTFGTSRSLVNSGNITLLKSNILKTT</sequence>
<keyword evidence="3" id="KW-1185">Reference proteome</keyword>
<dbReference type="RefSeq" id="WP_094967679.1">
    <property type="nucleotide sequence ID" value="NZ_NGJN01000002.1"/>
</dbReference>
<evidence type="ECO:0000256" key="1">
    <source>
        <dbReference type="SAM" id="Phobius"/>
    </source>
</evidence>
<keyword evidence="1" id="KW-0472">Membrane</keyword>
<comment type="caution">
    <text evidence="2">The sequence shown here is derived from an EMBL/GenBank/DDBJ whole genome shotgun (WGS) entry which is preliminary data.</text>
</comment>
<name>A0A265UXR0_9FLAO</name>
<gene>
    <name evidence="2" type="ORF">CA834_05585</name>
</gene>
<dbReference type="AlphaFoldDB" id="A0A265UXR0"/>
<organism evidence="2 3">
    <name type="scientific">Winogradskyella aurantia</name>
    <dbReference type="NCBI Taxonomy" id="1915063"/>
    <lineage>
        <taxon>Bacteria</taxon>
        <taxon>Pseudomonadati</taxon>
        <taxon>Bacteroidota</taxon>
        <taxon>Flavobacteriia</taxon>
        <taxon>Flavobacteriales</taxon>
        <taxon>Flavobacteriaceae</taxon>
        <taxon>Winogradskyella</taxon>
    </lineage>
</organism>
<keyword evidence="1" id="KW-1133">Transmembrane helix</keyword>
<evidence type="ECO:0000313" key="2">
    <source>
        <dbReference type="EMBL" id="OZV70090.1"/>
    </source>
</evidence>
<dbReference type="OrthoDB" id="821805at2"/>
<proteinExistence type="predicted"/>
<dbReference type="EMBL" id="NGJN01000002">
    <property type="protein sequence ID" value="OZV70090.1"/>
    <property type="molecule type" value="Genomic_DNA"/>
</dbReference>
<accession>A0A265UXR0</accession>
<keyword evidence="1" id="KW-0812">Transmembrane</keyword>
<reference evidence="2 3" key="1">
    <citation type="submission" date="2017-05" db="EMBL/GenBank/DDBJ databases">
        <title>The draft genome sequence of Idiomarina salinarum WNB302.</title>
        <authorList>
            <person name="Sun Y."/>
            <person name="Chen B."/>
            <person name="Du Z."/>
        </authorList>
    </citation>
    <scope>NUCLEOTIDE SEQUENCE [LARGE SCALE GENOMIC DNA]</scope>
    <source>
        <strain evidence="2 3">WNB302</strain>
    </source>
</reference>
<dbReference type="InterPro" id="IPR045749">
    <property type="entry name" value="DUF6090"/>
</dbReference>
<dbReference type="Proteomes" id="UP000216840">
    <property type="component" value="Unassembled WGS sequence"/>
</dbReference>
<evidence type="ECO:0000313" key="3">
    <source>
        <dbReference type="Proteomes" id="UP000216840"/>
    </source>
</evidence>
<feature type="transmembrane region" description="Helical" evidence="1">
    <location>
        <begin position="6"/>
        <end position="25"/>
    </location>
</feature>